<dbReference type="AlphaFoldDB" id="A0A918KBX0"/>
<accession>A0A918KBX0</accession>
<gene>
    <name evidence="2" type="ORF">GCM10007392_24570</name>
</gene>
<dbReference type="Proteomes" id="UP000626148">
    <property type="component" value="Unassembled WGS sequence"/>
</dbReference>
<keyword evidence="1" id="KW-0812">Transmembrane</keyword>
<keyword evidence="1" id="KW-1133">Transmembrane helix</keyword>
<organism evidence="2 3">
    <name type="scientific">Saccharospirillum salsuginis</name>
    <dbReference type="NCBI Taxonomy" id="418750"/>
    <lineage>
        <taxon>Bacteria</taxon>
        <taxon>Pseudomonadati</taxon>
        <taxon>Pseudomonadota</taxon>
        <taxon>Gammaproteobacteria</taxon>
        <taxon>Oceanospirillales</taxon>
        <taxon>Saccharospirillaceae</taxon>
        <taxon>Saccharospirillum</taxon>
    </lineage>
</organism>
<keyword evidence="1" id="KW-0472">Membrane</keyword>
<dbReference type="EMBL" id="BMXR01000005">
    <property type="protein sequence ID" value="GGX55888.1"/>
    <property type="molecule type" value="Genomic_DNA"/>
</dbReference>
<reference evidence="2" key="2">
    <citation type="submission" date="2020-09" db="EMBL/GenBank/DDBJ databases">
        <authorList>
            <person name="Sun Q."/>
            <person name="Kim S."/>
        </authorList>
    </citation>
    <scope>NUCLEOTIDE SEQUENCE</scope>
    <source>
        <strain evidence="2">KCTC 22169</strain>
    </source>
</reference>
<feature type="transmembrane region" description="Helical" evidence="1">
    <location>
        <begin position="228"/>
        <end position="252"/>
    </location>
</feature>
<evidence type="ECO:0000313" key="2">
    <source>
        <dbReference type="EMBL" id="GGX55888.1"/>
    </source>
</evidence>
<evidence type="ECO:0000313" key="3">
    <source>
        <dbReference type="Proteomes" id="UP000626148"/>
    </source>
</evidence>
<protein>
    <submittedName>
        <fullName evidence="2">Uncharacterized protein</fullName>
    </submittedName>
</protein>
<proteinExistence type="predicted"/>
<reference evidence="2" key="1">
    <citation type="journal article" date="2014" name="Int. J. Syst. Evol. Microbiol.">
        <title>Complete genome sequence of Corynebacterium casei LMG S-19264T (=DSM 44701T), isolated from a smear-ripened cheese.</title>
        <authorList>
            <consortium name="US DOE Joint Genome Institute (JGI-PGF)"/>
            <person name="Walter F."/>
            <person name="Albersmeier A."/>
            <person name="Kalinowski J."/>
            <person name="Ruckert C."/>
        </authorList>
    </citation>
    <scope>NUCLEOTIDE SEQUENCE</scope>
    <source>
        <strain evidence="2">KCTC 22169</strain>
    </source>
</reference>
<comment type="caution">
    <text evidence="2">The sequence shown here is derived from an EMBL/GenBank/DDBJ whole genome shotgun (WGS) entry which is preliminary data.</text>
</comment>
<feature type="transmembrane region" description="Helical" evidence="1">
    <location>
        <begin position="272"/>
        <end position="302"/>
    </location>
</feature>
<keyword evidence="3" id="KW-1185">Reference proteome</keyword>
<sequence length="333" mass="37827">MGTHTVMRTLGRWVSRALLGPVHVHGQALDQGGADLDVILVPRRLGPADCWLFWSRLKRAPIFVDRARFSDCWGYPRLCGRAAQARTPEGAMKDRLAYWLRQGRTLVISIDVESRSAIETLQQQLSALRQQEGRLTVQLLTFNYDFRHTLGSPIHWIWRPQPLDLSKNHLNILVELQALQKLAWSVKGHQTLPNLPLVSQSGRVPSSLLLSWHEVQSMRRWQWPGLTAWLWAPLALVAGLINLAPLAMAIVLGHRGGRWRIEQQVLWLGPVYLVNHLVILLAMLAVVGPWGLAYLGLVFVGLQPLGRLADHLIQLDDNEDHRSVRERMANYFD</sequence>
<name>A0A918KBX0_9GAMM</name>
<evidence type="ECO:0000256" key="1">
    <source>
        <dbReference type="SAM" id="Phobius"/>
    </source>
</evidence>